<keyword evidence="3" id="KW-1185">Reference proteome</keyword>
<evidence type="ECO:0000313" key="3">
    <source>
        <dbReference type="Proteomes" id="UP000632125"/>
    </source>
</evidence>
<dbReference type="Pfam" id="PF13687">
    <property type="entry name" value="DUF4153"/>
    <property type="match status" value="1"/>
</dbReference>
<protein>
    <submittedName>
        <fullName evidence="2">DUF4173 domain-containing protein</fullName>
    </submittedName>
</protein>
<comment type="caution">
    <text evidence="2">The sequence shown here is derived from an EMBL/GenBank/DDBJ whole genome shotgun (WGS) entry which is preliminary data.</text>
</comment>
<dbReference type="Proteomes" id="UP000632125">
    <property type="component" value="Unassembled WGS sequence"/>
</dbReference>
<keyword evidence="1" id="KW-1133">Transmembrane helix</keyword>
<dbReference type="InterPro" id="IPR025291">
    <property type="entry name" value="DUF4153"/>
</dbReference>
<keyword evidence="1" id="KW-0472">Membrane</keyword>
<feature type="transmembrane region" description="Helical" evidence="1">
    <location>
        <begin position="12"/>
        <end position="29"/>
    </location>
</feature>
<feature type="transmembrane region" description="Helical" evidence="1">
    <location>
        <begin position="346"/>
        <end position="368"/>
    </location>
</feature>
<accession>A0A927H5G4</accession>
<proteinExistence type="predicted"/>
<organism evidence="2 3">
    <name type="scientific">Paenibacillus arenilitoris</name>
    <dbReference type="NCBI Taxonomy" id="2772299"/>
    <lineage>
        <taxon>Bacteria</taxon>
        <taxon>Bacillati</taxon>
        <taxon>Bacillota</taxon>
        <taxon>Bacilli</taxon>
        <taxon>Bacillales</taxon>
        <taxon>Paenibacillaceae</taxon>
        <taxon>Paenibacillus</taxon>
    </lineage>
</organism>
<feature type="transmembrane region" description="Helical" evidence="1">
    <location>
        <begin position="128"/>
        <end position="148"/>
    </location>
</feature>
<feature type="transmembrane region" description="Helical" evidence="1">
    <location>
        <begin position="35"/>
        <end position="53"/>
    </location>
</feature>
<name>A0A927H5G4_9BACL</name>
<gene>
    <name evidence="2" type="ORF">IDH41_10070</name>
</gene>
<evidence type="ECO:0000256" key="1">
    <source>
        <dbReference type="SAM" id="Phobius"/>
    </source>
</evidence>
<feature type="transmembrane region" description="Helical" evidence="1">
    <location>
        <begin position="169"/>
        <end position="188"/>
    </location>
</feature>
<dbReference type="AlphaFoldDB" id="A0A927H5G4"/>
<feature type="transmembrane region" description="Helical" evidence="1">
    <location>
        <begin position="312"/>
        <end position="334"/>
    </location>
</feature>
<feature type="transmembrane region" description="Helical" evidence="1">
    <location>
        <begin position="65"/>
        <end position="87"/>
    </location>
</feature>
<sequence>MRDPAPWQKRYERMLLLALLFGLLSQYLFVGAEPGVSVLVFVLGFYGLFFYSVKGRIGGFEKWRGQLSSGWLLFVPVALLSLSYAVYDNDFFRALNGPAIFALVVAQTVLLTRSSAKPWYRGVFYADLLYLSLIKPITALGVPFSLLADRLKGNRGEETGALKGNAGKITLGLVLAAPILVVVVSLLASADEIFFSWIVELLEAFGRFSVGDGFFRLFVAAFFMLYAFCYIWGLLFRKPSENGLAAPAGDAAEPSAGTASTTIDPVTAGTLLVSINAVYVLFVVIQFSYLFGAASGLLPEGSAYAEYARRGFAELIMVALINIGLLMGGLHLIRRTGGAAELVRKLSLTVLIGCTMVMLASAYSRLSLYEEAYGFTHSRLLVHGFMIYLGVLLAVAMLRIWKERFSMAKVYIGVSIAAYVLMNYANLDARIASTNIERYERTGKIDLAYLGTLSADAAPALRKLQAKHPELAGLDEIVRNMRNEARAGGKWQSWNLSKERAD</sequence>
<dbReference type="EMBL" id="JACXIY010000012">
    <property type="protein sequence ID" value="MBD2868925.1"/>
    <property type="molecule type" value="Genomic_DNA"/>
</dbReference>
<feature type="transmembrane region" description="Helical" evidence="1">
    <location>
        <begin position="214"/>
        <end position="235"/>
    </location>
</feature>
<reference evidence="2" key="1">
    <citation type="submission" date="2020-09" db="EMBL/GenBank/DDBJ databases">
        <title>A novel bacterium of genus Paenibacillus, isolated from South China Sea.</title>
        <authorList>
            <person name="Huang H."/>
            <person name="Mo K."/>
            <person name="Hu Y."/>
        </authorList>
    </citation>
    <scope>NUCLEOTIDE SEQUENCE</scope>
    <source>
        <strain evidence="2">IB182493</strain>
    </source>
</reference>
<evidence type="ECO:0000313" key="2">
    <source>
        <dbReference type="EMBL" id="MBD2868925.1"/>
    </source>
</evidence>
<feature type="transmembrane region" description="Helical" evidence="1">
    <location>
        <begin position="271"/>
        <end position="292"/>
    </location>
</feature>
<feature type="transmembrane region" description="Helical" evidence="1">
    <location>
        <begin position="380"/>
        <end position="398"/>
    </location>
</feature>
<keyword evidence="1" id="KW-0812">Transmembrane</keyword>